<keyword evidence="1" id="KW-0472">Membrane</keyword>
<evidence type="ECO:0008006" key="4">
    <source>
        <dbReference type="Google" id="ProtNLM"/>
    </source>
</evidence>
<evidence type="ECO:0000256" key="1">
    <source>
        <dbReference type="SAM" id="Phobius"/>
    </source>
</evidence>
<feature type="transmembrane region" description="Helical" evidence="1">
    <location>
        <begin position="149"/>
        <end position="168"/>
    </location>
</feature>
<dbReference type="RefSeq" id="WP_223912575.1">
    <property type="nucleotide sequence ID" value="NZ_AP024238.1"/>
</dbReference>
<protein>
    <recommendedName>
        <fullName evidence="4">Transmembrane protein</fullName>
    </recommendedName>
</protein>
<keyword evidence="1" id="KW-1133">Transmembrane helix</keyword>
<feature type="transmembrane region" description="Helical" evidence="1">
    <location>
        <begin position="183"/>
        <end position="202"/>
    </location>
</feature>
<feature type="transmembrane region" description="Helical" evidence="1">
    <location>
        <begin position="101"/>
        <end position="119"/>
    </location>
</feature>
<evidence type="ECO:0000313" key="2">
    <source>
        <dbReference type="EMBL" id="BCO27505.1"/>
    </source>
</evidence>
<gene>
    <name evidence="2" type="ORF">MIZ03_2393</name>
</gene>
<dbReference type="EMBL" id="AP024238">
    <property type="protein sequence ID" value="BCO27505.1"/>
    <property type="molecule type" value="Genomic_DNA"/>
</dbReference>
<feature type="transmembrane region" description="Helical" evidence="1">
    <location>
        <begin position="7"/>
        <end position="24"/>
    </location>
</feature>
<keyword evidence="3" id="KW-1185">Reference proteome</keyword>
<dbReference type="Proteomes" id="UP000824366">
    <property type="component" value="Chromosome"/>
</dbReference>
<reference evidence="2 3" key="1">
    <citation type="journal article" date="2021" name="Microbiol. Spectr.">
        <title>A Single Bacterium Capable of Oxidation and Reduction of Iron at Circumneutral pH.</title>
        <authorList>
            <person name="Kato S."/>
            <person name="Ohkuma M."/>
        </authorList>
    </citation>
    <scope>NUCLEOTIDE SEQUENCE [LARGE SCALE GENOMIC DNA]</scope>
    <source>
        <strain evidence="2 3">MIZ03</strain>
    </source>
</reference>
<feature type="transmembrane region" description="Helical" evidence="1">
    <location>
        <begin position="77"/>
        <end position="95"/>
    </location>
</feature>
<evidence type="ECO:0000313" key="3">
    <source>
        <dbReference type="Proteomes" id="UP000824366"/>
    </source>
</evidence>
<proteinExistence type="predicted"/>
<keyword evidence="1" id="KW-0812">Transmembrane</keyword>
<sequence length="229" mass="25565">MKFLLSVYPYLAPLVLAPLAWWLWSDEYGGDSKLVLIVWGLPILWSYIVPAIGTNVLKVWEFDVRWRLGRFRPQHGFVFGSATAMLAWLVHGSAAQSLTDSLRQAFVLASVLGFWNLLYDIKVLELGILRVYNQPWADGKGEAAVAMDYAPWFFAGFGAVYGLVIGLVEQYSTWLSTWFRTGAVLSVALVLACAVPTLGYMARSRRLYGHAGTRPIQPVNINHVDGELP</sequence>
<accession>A0ABN6D650</accession>
<name>A0ABN6D650_9BURK</name>
<feature type="transmembrane region" description="Helical" evidence="1">
    <location>
        <begin position="36"/>
        <end position="57"/>
    </location>
</feature>
<organism evidence="2 3">
    <name type="scientific">Rhodoferax lithotrophicus</name>
    <dbReference type="NCBI Taxonomy" id="2798804"/>
    <lineage>
        <taxon>Bacteria</taxon>
        <taxon>Pseudomonadati</taxon>
        <taxon>Pseudomonadota</taxon>
        <taxon>Betaproteobacteria</taxon>
        <taxon>Burkholderiales</taxon>
        <taxon>Comamonadaceae</taxon>
        <taxon>Rhodoferax</taxon>
    </lineage>
</organism>